<protein>
    <submittedName>
        <fullName evidence="1">Uncharacterized protein</fullName>
    </submittedName>
</protein>
<reference evidence="1" key="1">
    <citation type="submission" date="2022-11" db="EMBL/GenBank/DDBJ databases">
        <title>Centuries of genome instability and evolution in soft-shell clam transmissible cancer (bioRxiv).</title>
        <authorList>
            <person name="Hart S.F.M."/>
            <person name="Yonemitsu M.A."/>
            <person name="Giersch R.M."/>
            <person name="Beal B.F."/>
            <person name="Arriagada G."/>
            <person name="Davis B.W."/>
            <person name="Ostrander E.A."/>
            <person name="Goff S.P."/>
            <person name="Metzger M.J."/>
        </authorList>
    </citation>
    <scope>NUCLEOTIDE SEQUENCE</scope>
    <source>
        <strain evidence="1">MELC-2E11</strain>
        <tissue evidence="1">Siphon/mantle</tissue>
    </source>
</reference>
<sequence>MMIVQQRLNICNTSYGDQTGRKLGKWLSTNSPSAWLIRGATALNITAQSGKRFDISYPAYAYCKRFYHPERQMVCVTEPFAEATAETTVDMLSTAHLGKLALVMADLDMAKNCGEGLLKFMSAQPRNDVEILLRANATSGEIITDPPNDMQPFYSVKRDSPKQLYFFLGYHGIFMIKLFKATKDERFLNSAKEILDFALTCHESMCTFSYSHKVAMAAALVAVETKEAKYRRLAIGLGEYLVSIQDNE</sequence>
<dbReference type="SUPFAM" id="SSF48208">
    <property type="entry name" value="Six-hairpin glycosidases"/>
    <property type="match status" value="1"/>
</dbReference>
<dbReference type="Proteomes" id="UP001164746">
    <property type="component" value="Chromosome 13"/>
</dbReference>
<proteinExistence type="predicted"/>
<feature type="non-terminal residue" evidence="1">
    <location>
        <position position="1"/>
    </location>
</feature>
<evidence type="ECO:0000313" key="1">
    <source>
        <dbReference type="EMBL" id="WAR24005.1"/>
    </source>
</evidence>
<name>A0ABY7FP57_MYAAR</name>
<dbReference type="EMBL" id="CP111024">
    <property type="protein sequence ID" value="WAR24005.1"/>
    <property type="molecule type" value="Genomic_DNA"/>
</dbReference>
<accession>A0ABY7FP57</accession>
<gene>
    <name evidence="1" type="ORF">MAR_037674</name>
</gene>
<dbReference type="InterPro" id="IPR008928">
    <property type="entry name" value="6-hairpin_glycosidase_sf"/>
</dbReference>
<organism evidence="1 2">
    <name type="scientific">Mya arenaria</name>
    <name type="common">Soft-shell clam</name>
    <dbReference type="NCBI Taxonomy" id="6604"/>
    <lineage>
        <taxon>Eukaryota</taxon>
        <taxon>Metazoa</taxon>
        <taxon>Spiralia</taxon>
        <taxon>Lophotrochozoa</taxon>
        <taxon>Mollusca</taxon>
        <taxon>Bivalvia</taxon>
        <taxon>Autobranchia</taxon>
        <taxon>Heteroconchia</taxon>
        <taxon>Euheterodonta</taxon>
        <taxon>Imparidentia</taxon>
        <taxon>Neoheterodontei</taxon>
        <taxon>Myida</taxon>
        <taxon>Myoidea</taxon>
        <taxon>Myidae</taxon>
        <taxon>Mya</taxon>
    </lineage>
</organism>
<evidence type="ECO:0000313" key="2">
    <source>
        <dbReference type="Proteomes" id="UP001164746"/>
    </source>
</evidence>
<keyword evidence="2" id="KW-1185">Reference proteome</keyword>